<dbReference type="Pfam" id="PF00027">
    <property type="entry name" value="cNMP_binding"/>
    <property type="match status" value="1"/>
</dbReference>
<dbReference type="InterPro" id="IPR012318">
    <property type="entry name" value="HTH_CRP"/>
</dbReference>
<dbReference type="SMART" id="SM00100">
    <property type="entry name" value="cNMP"/>
    <property type="match status" value="1"/>
</dbReference>
<protein>
    <submittedName>
        <fullName evidence="5">Fumarate/nitrate reduction transcriptional regulator Fnr</fullName>
    </submittedName>
</protein>
<feature type="domain" description="HTH crp-type" evidence="4">
    <location>
        <begin position="162"/>
        <end position="235"/>
    </location>
</feature>
<dbReference type="SMART" id="SM00419">
    <property type="entry name" value="HTH_CRP"/>
    <property type="match status" value="1"/>
</dbReference>
<dbReference type="GO" id="GO:0005829">
    <property type="term" value="C:cytosol"/>
    <property type="evidence" value="ECO:0007669"/>
    <property type="project" value="TreeGrafter"/>
</dbReference>
<dbReference type="PRINTS" id="PR00034">
    <property type="entry name" value="HTHCRP"/>
</dbReference>
<name>A0A557SMD5_9RHOO</name>
<comment type="caution">
    <text evidence="5">The sequence shown here is derived from an EMBL/GenBank/DDBJ whole genome shotgun (WGS) entry which is preliminary data.</text>
</comment>
<dbReference type="PROSITE" id="PS51063">
    <property type="entry name" value="HTH_CRP_2"/>
    <property type="match status" value="1"/>
</dbReference>
<keyword evidence="1" id="KW-0805">Transcription regulation</keyword>
<proteinExistence type="predicted"/>
<evidence type="ECO:0000256" key="1">
    <source>
        <dbReference type="ARBA" id="ARBA00023015"/>
    </source>
</evidence>
<accession>A0A557SMD5</accession>
<evidence type="ECO:0000313" key="5">
    <source>
        <dbReference type="EMBL" id="TVO78588.1"/>
    </source>
</evidence>
<dbReference type="NCBIfam" id="NF008365">
    <property type="entry name" value="PRK11161.1"/>
    <property type="match status" value="1"/>
</dbReference>
<dbReference type="SUPFAM" id="SSF51206">
    <property type="entry name" value="cAMP-binding domain-like"/>
    <property type="match status" value="1"/>
</dbReference>
<evidence type="ECO:0000259" key="4">
    <source>
        <dbReference type="PROSITE" id="PS51063"/>
    </source>
</evidence>
<dbReference type="InterPro" id="IPR036388">
    <property type="entry name" value="WH-like_DNA-bd_sf"/>
</dbReference>
<dbReference type="InterPro" id="IPR036390">
    <property type="entry name" value="WH_DNA-bd_sf"/>
</dbReference>
<sequence>MPQRAVVPITAEGLKTACSQCNLQELCLPFGMSDGDIDQLDGLVGARRKVKRHQHLYRVGDTFEAIFAVRTGSFKTDVLLEDGREQVTGFQMSGEIIGLDGISTDAHTCNAVALEDSDVCIIPFANLETLSREVESLQHQFHKVMSREIVRVHGVMMLLGSMRAEERLAAFLINMSQRFTARGFSAAEFHLRMTREEIGSYLGLKLETVSRAFSRFQENGLIKVQQKHIRIVNIGGLKALLSHLPSV</sequence>
<dbReference type="PANTHER" id="PTHR24567:SF75">
    <property type="entry name" value="FUMARATE AND NITRATE REDUCTION REGULATORY PROTEIN"/>
    <property type="match status" value="1"/>
</dbReference>
<dbReference type="GO" id="GO:0003700">
    <property type="term" value="F:DNA-binding transcription factor activity"/>
    <property type="evidence" value="ECO:0007669"/>
    <property type="project" value="TreeGrafter"/>
</dbReference>
<dbReference type="Gene3D" id="2.60.120.10">
    <property type="entry name" value="Jelly Rolls"/>
    <property type="match status" value="1"/>
</dbReference>
<organism evidence="5 6">
    <name type="scientific">Denitromonas halophila</name>
    <dbReference type="NCBI Taxonomy" id="1629404"/>
    <lineage>
        <taxon>Bacteria</taxon>
        <taxon>Pseudomonadati</taxon>
        <taxon>Pseudomonadota</taxon>
        <taxon>Betaproteobacteria</taxon>
        <taxon>Rhodocyclales</taxon>
        <taxon>Zoogloeaceae</taxon>
        <taxon>Denitromonas</taxon>
    </lineage>
</organism>
<dbReference type="InterPro" id="IPR018490">
    <property type="entry name" value="cNMP-bd_dom_sf"/>
</dbReference>
<dbReference type="InterPro" id="IPR050397">
    <property type="entry name" value="Env_Response_Regulators"/>
</dbReference>
<dbReference type="Proteomes" id="UP000318349">
    <property type="component" value="Unassembled WGS sequence"/>
</dbReference>
<evidence type="ECO:0000313" key="6">
    <source>
        <dbReference type="Proteomes" id="UP000318349"/>
    </source>
</evidence>
<keyword evidence="2" id="KW-0238">DNA-binding</keyword>
<dbReference type="GO" id="GO:0003677">
    <property type="term" value="F:DNA binding"/>
    <property type="evidence" value="ECO:0007669"/>
    <property type="project" value="UniProtKB-KW"/>
</dbReference>
<dbReference type="InterPro" id="IPR000595">
    <property type="entry name" value="cNMP-bd_dom"/>
</dbReference>
<dbReference type="FunFam" id="1.10.10.10:FF:000028">
    <property type="entry name" value="Fumarate/nitrate reduction transcriptional regulator Fnr"/>
    <property type="match status" value="1"/>
</dbReference>
<evidence type="ECO:0000256" key="3">
    <source>
        <dbReference type="ARBA" id="ARBA00023163"/>
    </source>
</evidence>
<dbReference type="EMBL" id="VMNI01000005">
    <property type="protein sequence ID" value="TVO78588.1"/>
    <property type="molecule type" value="Genomic_DNA"/>
</dbReference>
<dbReference type="Gene3D" id="1.10.10.10">
    <property type="entry name" value="Winged helix-like DNA-binding domain superfamily/Winged helix DNA-binding domain"/>
    <property type="match status" value="1"/>
</dbReference>
<evidence type="ECO:0000256" key="2">
    <source>
        <dbReference type="ARBA" id="ARBA00023125"/>
    </source>
</evidence>
<dbReference type="InterPro" id="IPR014710">
    <property type="entry name" value="RmlC-like_jellyroll"/>
</dbReference>
<gene>
    <name evidence="5" type="primary">fnr</name>
    <name evidence="5" type="ORF">FHP89_05200</name>
</gene>
<dbReference type="Pfam" id="PF13545">
    <property type="entry name" value="HTH_Crp_2"/>
    <property type="match status" value="1"/>
</dbReference>
<dbReference type="SUPFAM" id="SSF46785">
    <property type="entry name" value="Winged helix' DNA-binding domain"/>
    <property type="match status" value="1"/>
</dbReference>
<dbReference type="CDD" id="cd00092">
    <property type="entry name" value="HTH_CRP"/>
    <property type="match status" value="1"/>
</dbReference>
<dbReference type="AlphaFoldDB" id="A0A557SMD5"/>
<dbReference type="CDD" id="cd00038">
    <property type="entry name" value="CAP_ED"/>
    <property type="match status" value="1"/>
</dbReference>
<dbReference type="PANTHER" id="PTHR24567">
    <property type="entry name" value="CRP FAMILY TRANSCRIPTIONAL REGULATORY PROTEIN"/>
    <property type="match status" value="1"/>
</dbReference>
<keyword evidence="3" id="KW-0804">Transcription</keyword>
<reference evidence="5 6" key="1">
    <citation type="submission" date="2019-07" db="EMBL/GenBank/DDBJ databases">
        <title>The pathways for chlorine oxyanion respiration interact through the shared metabolite chlorate.</title>
        <authorList>
            <person name="Barnum T.P."/>
            <person name="Cheng Y."/>
            <person name="Hill K.A."/>
            <person name="Lucas L.N."/>
            <person name="Carlson H.K."/>
            <person name="Coates J.D."/>
        </authorList>
    </citation>
    <scope>NUCLEOTIDE SEQUENCE [LARGE SCALE GENOMIC DNA]</scope>
    <source>
        <strain evidence="5 6">SFB-1</strain>
    </source>
</reference>